<sequence length="106" mass="12790">MFHSKHNLAYDPRFYNEHKNKIISGTSIKKRKQNKEVHSDRLGYTVSIKNYRSSDGQHNPYLYDVMGKSQLEQQRIHPDRHIHSTRRVYYEQYSPLRFNVVRSPNK</sequence>
<dbReference type="AlphaFoldDB" id="A0A2N0QXY6"/>
<reference evidence="1 2" key="2">
    <citation type="submission" date="2017-10" db="EMBL/GenBank/DDBJ databases">
        <title>Genome analyses suggest a sexual origin of heterokaryosis in a supposedly ancient asexual fungus.</title>
        <authorList>
            <person name="Corradi N."/>
            <person name="Sedzielewska K."/>
            <person name="Noel J."/>
            <person name="Charron P."/>
            <person name="Farinelli L."/>
            <person name="Marton T."/>
            <person name="Kruger M."/>
            <person name="Pelin A."/>
            <person name="Brachmann A."/>
            <person name="Corradi N."/>
        </authorList>
    </citation>
    <scope>NUCLEOTIDE SEQUENCE [LARGE SCALE GENOMIC DNA]</scope>
    <source>
        <strain evidence="1 2">A1</strain>
    </source>
</reference>
<proteinExistence type="predicted"/>
<name>A0A2N0QXY6_9GLOM</name>
<gene>
    <name evidence="1" type="ORF">RhiirA1_474797</name>
</gene>
<dbReference type="VEuPathDB" id="FungiDB:RhiirA1_474797"/>
<evidence type="ECO:0000313" key="1">
    <source>
        <dbReference type="EMBL" id="PKC55926.1"/>
    </source>
</evidence>
<protein>
    <submittedName>
        <fullName evidence="1">Uncharacterized protein</fullName>
    </submittedName>
</protein>
<evidence type="ECO:0000313" key="2">
    <source>
        <dbReference type="Proteomes" id="UP000232688"/>
    </source>
</evidence>
<organism evidence="1 2">
    <name type="scientific">Rhizophagus irregularis</name>
    <dbReference type="NCBI Taxonomy" id="588596"/>
    <lineage>
        <taxon>Eukaryota</taxon>
        <taxon>Fungi</taxon>
        <taxon>Fungi incertae sedis</taxon>
        <taxon>Mucoromycota</taxon>
        <taxon>Glomeromycotina</taxon>
        <taxon>Glomeromycetes</taxon>
        <taxon>Glomerales</taxon>
        <taxon>Glomeraceae</taxon>
        <taxon>Rhizophagus</taxon>
    </lineage>
</organism>
<dbReference type="Proteomes" id="UP000232688">
    <property type="component" value="Unassembled WGS sequence"/>
</dbReference>
<comment type="caution">
    <text evidence="1">The sequence shown here is derived from an EMBL/GenBank/DDBJ whole genome shotgun (WGS) entry which is preliminary data.</text>
</comment>
<dbReference type="VEuPathDB" id="FungiDB:RhiirFUN_004073"/>
<dbReference type="EMBL" id="LLXH01002358">
    <property type="protein sequence ID" value="PKC55926.1"/>
    <property type="molecule type" value="Genomic_DNA"/>
</dbReference>
<accession>A0A2N0QXY6</accession>
<reference evidence="1 2" key="1">
    <citation type="submission" date="2017-10" db="EMBL/GenBank/DDBJ databases">
        <title>Extensive intraspecific genome diversity in a model arbuscular mycorrhizal fungus.</title>
        <authorList>
            <person name="Chen E.C.H."/>
            <person name="Morin E."/>
            <person name="Baudet D."/>
            <person name="Noel J."/>
            <person name="Ndikumana S."/>
            <person name="Charron P."/>
            <person name="St-Onge C."/>
            <person name="Giorgi J."/>
            <person name="Grigoriev I.V."/>
            <person name="Roux C."/>
            <person name="Martin F.M."/>
            <person name="Corradi N."/>
        </authorList>
    </citation>
    <scope>NUCLEOTIDE SEQUENCE [LARGE SCALE GENOMIC DNA]</scope>
    <source>
        <strain evidence="1 2">A1</strain>
    </source>
</reference>